<keyword evidence="1" id="KW-1133">Transmembrane helix</keyword>
<evidence type="ECO:0000313" key="2">
    <source>
        <dbReference type="EMBL" id="PLT44816.1"/>
    </source>
</evidence>
<dbReference type="Proteomes" id="UP000234789">
    <property type="component" value="Unassembled WGS sequence"/>
</dbReference>
<feature type="transmembrane region" description="Helical" evidence="1">
    <location>
        <begin position="399"/>
        <end position="418"/>
    </location>
</feature>
<feature type="transmembrane region" description="Helical" evidence="1">
    <location>
        <begin position="192"/>
        <end position="208"/>
    </location>
</feature>
<gene>
    <name evidence="2" type="ORF">B8V81_3247</name>
</gene>
<reference evidence="2 3" key="1">
    <citation type="submission" date="2017-05" db="EMBL/GenBank/DDBJ databases">
        <title>Functional genome analysis of Paenibacillus pasadenensis strain R16: insights on endophytic life style and antifungal activity.</title>
        <authorList>
            <person name="Passera A."/>
            <person name="Marcolungo L."/>
            <person name="Casati P."/>
            <person name="Brasca M."/>
            <person name="Quaglino F."/>
            <person name="Delledonne M."/>
        </authorList>
    </citation>
    <scope>NUCLEOTIDE SEQUENCE [LARGE SCALE GENOMIC DNA]</scope>
    <source>
        <strain evidence="2 3">R16</strain>
    </source>
</reference>
<accession>A0A2N5N3A8</accession>
<dbReference type="EMBL" id="NFEZ01000004">
    <property type="protein sequence ID" value="PLT44816.1"/>
    <property type="molecule type" value="Genomic_DNA"/>
</dbReference>
<sequence length="472" mass="53052">MAHLIMGIAIYGFSLFILGLGAFKKNSRHGLRVLFVFFILGQILGVFGRFLFIASGTDTALSPLGDYAPSDQLLARSLIVFSVFNISIFVGLIFFLIPRFYLKKTNIKEPIKAESSLVLRDSTVFKSLFAISTPGILLTLASVLSGNTLVANSNLESERIDVSGQGPLIFINEIPFASILLWYAYKKGNVGMGWWVSNTLLIFTSLLTGNRSKMVMVVLMVLGMLIYFKGYRQIVKRIPLIMGLGSVIIYLGWIIIYVRGNLLRNGGNFFHWAIEAIKVNPSKIINELYRSSFNGFDGFLSILTHVPTSLKYQYGQFWYESLTIIIPRFLWKEKWELPLTNVFTNQVWGWSKGGIFTTGPGVLYLDSGMIGVFIGGVAMGLLIGLFLIFLDVSLKNYRWLYVYILTSIAYFLCRFSFAGGSNDVVFLQRLMIEGFMILVLLKLISYIKASATKTDFRRRGFIEGSSTVGRLR</sequence>
<organism evidence="2 3">
    <name type="scientific">Paenibacillus pasadenensis</name>
    <dbReference type="NCBI Taxonomy" id="217090"/>
    <lineage>
        <taxon>Bacteria</taxon>
        <taxon>Bacillati</taxon>
        <taxon>Bacillota</taxon>
        <taxon>Bacilli</taxon>
        <taxon>Bacillales</taxon>
        <taxon>Paenibacillaceae</taxon>
        <taxon>Paenibacillus</taxon>
    </lineage>
</organism>
<name>A0A2N5N3A8_9BACL</name>
<proteinExistence type="predicted"/>
<feature type="transmembrane region" description="Helical" evidence="1">
    <location>
        <begin position="6"/>
        <end position="23"/>
    </location>
</feature>
<keyword evidence="1" id="KW-0472">Membrane</keyword>
<evidence type="ECO:0000313" key="3">
    <source>
        <dbReference type="Proteomes" id="UP000234789"/>
    </source>
</evidence>
<dbReference type="NCBIfam" id="TIGR04370">
    <property type="entry name" value="glyco_rpt_poly"/>
    <property type="match status" value="1"/>
</dbReference>
<feature type="transmembrane region" description="Helical" evidence="1">
    <location>
        <begin position="370"/>
        <end position="392"/>
    </location>
</feature>
<dbReference type="AlphaFoldDB" id="A0A2N5N3A8"/>
<feature type="transmembrane region" description="Helical" evidence="1">
    <location>
        <begin position="74"/>
        <end position="102"/>
    </location>
</feature>
<feature type="transmembrane region" description="Helical" evidence="1">
    <location>
        <begin position="430"/>
        <end position="449"/>
    </location>
</feature>
<evidence type="ECO:0000256" key="1">
    <source>
        <dbReference type="SAM" id="Phobius"/>
    </source>
</evidence>
<keyword evidence="3" id="KW-1185">Reference proteome</keyword>
<feature type="transmembrane region" description="Helical" evidence="1">
    <location>
        <begin position="238"/>
        <end position="258"/>
    </location>
</feature>
<feature type="transmembrane region" description="Helical" evidence="1">
    <location>
        <begin position="123"/>
        <end position="144"/>
    </location>
</feature>
<protein>
    <recommendedName>
        <fullName evidence="4">Oligosaccharide repeat unit polymerase</fullName>
    </recommendedName>
</protein>
<feature type="transmembrane region" description="Helical" evidence="1">
    <location>
        <begin position="164"/>
        <end position="185"/>
    </location>
</feature>
<evidence type="ECO:0008006" key="4">
    <source>
        <dbReference type="Google" id="ProtNLM"/>
    </source>
</evidence>
<dbReference type="RefSeq" id="WP_146000512.1">
    <property type="nucleotide sequence ID" value="NZ_NFEZ01000004.1"/>
</dbReference>
<feature type="transmembrane region" description="Helical" evidence="1">
    <location>
        <begin position="214"/>
        <end position="231"/>
    </location>
</feature>
<feature type="transmembrane region" description="Helical" evidence="1">
    <location>
        <begin position="35"/>
        <end position="54"/>
    </location>
</feature>
<keyword evidence="1" id="KW-0812">Transmembrane</keyword>
<comment type="caution">
    <text evidence="2">The sequence shown here is derived from an EMBL/GenBank/DDBJ whole genome shotgun (WGS) entry which is preliminary data.</text>
</comment>